<dbReference type="GO" id="GO:0000155">
    <property type="term" value="F:phosphorelay sensor kinase activity"/>
    <property type="evidence" value="ECO:0007669"/>
    <property type="project" value="InterPro"/>
</dbReference>
<dbReference type="PANTHER" id="PTHR43711:SF26">
    <property type="entry name" value="SENSOR HISTIDINE KINASE RCSC"/>
    <property type="match status" value="1"/>
</dbReference>
<keyword evidence="9" id="KW-0802">TPR repeat</keyword>
<dbReference type="PANTHER" id="PTHR43711">
    <property type="entry name" value="TWO-COMPONENT HISTIDINE KINASE"/>
    <property type="match status" value="1"/>
</dbReference>
<gene>
    <name evidence="11" type="ORF">NE398_08550</name>
</gene>
<dbReference type="InterPro" id="IPR004358">
    <property type="entry name" value="Sig_transdc_His_kin-like_C"/>
</dbReference>
<dbReference type="PROSITE" id="PS50005">
    <property type="entry name" value="TPR"/>
    <property type="match status" value="1"/>
</dbReference>
<dbReference type="PROSITE" id="PS50109">
    <property type="entry name" value="HIS_KIN"/>
    <property type="match status" value="1"/>
</dbReference>
<keyword evidence="3" id="KW-0597">Phosphoprotein</keyword>
<name>A0A9X3XM86_9CLOT</name>
<dbReference type="SUPFAM" id="SSF55874">
    <property type="entry name" value="ATPase domain of HSP90 chaperone/DNA topoisomerase II/histidine kinase"/>
    <property type="match status" value="1"/>
</dbReference>
<dbReference type="Gene3D" id="3.30.565.10">
    <property type="entry name" value="Histidine kinase-like ATPase, C-terminal domain"/>
    <property type="match status" value="1"/>
</dbReference>
<evidence type="ECO:0000256" key="3">
    <source>
        <dbReference type="ARBA" id="ARBA00022553"/>
    </source>
</evidence>
<dbReference type="SUPFAM" id="SSF47384">
    <property type="entry name" value="Homodimeric domain of signal transducing histidine kinase"/>
    <property type="match status" value="1"/>
</dbReference>
<dbReference type="SUPFAM" id="SSF48452">
    <property type="entry name" value="TPR-like"/>
    <property type="match status" value="2"/>
</dbReference>
<dbReference type="InterPro" id="IPR005467">
    <property type="entry name" value="His_kinase_dom"/>
</dbReference>
<evidence type="ECO:0000256" key="7">
    <source>
        <dbReference type="ARBA" id="ARBA00022840"/>
    </source>
</evidence>
<dbReference type="Gene3D" id="1.25.40.10">
    <property type="entry name" value="Tetratricopeptide repeat domain"/>
    <property type="match status" value="2"/>
</dbReference>
<feature type="domain" description="Histidine kinase" evidence="10">
    <location>
        <begin position="436"/>
        <end position="658"/>
    </location>
</feature>
<sequence>MKTLEKEIKDLEAIKRNNDTMNKAYSSAVNALEKVDDGLKSIEKVQTYHLKALINMNKVIIDDAMENLERELIINNGNKICLGQVYAELTKMFLAKNDMNGYELHLMLAEKTLISEKKNESLVDLYINLANKFTRNEKKSEGINLLKKALYILENSKEDWVAEQYLKIGAIFSIELNDNELGLELYNKGYKLAKKYNLKDIQVLLMYYIAFVYSYIGKRRDAIELFNKIIKNNTKSLSLLHTTTVYMELSTLYIDLNLNMYKINSMIHLIEENIKQMQIRIREQFEANLILIKCRYYIKINEKPNYILDELDKAKAIYEKYLDSFRFSNFDLYIEMLYGDIYYKLNEYERALYHYNNLINLSRKYGYRFIDKIYERLSKTYERGGNYKLAMEYLEKANSIMISYDNSKYRDKYAELYKNLEVLQESEKTKSEFFASISHEFKTPINVIYSSVQLLNLYKNKDDREFMGYYLKYKNNIKQNCLRSFKLIDNIIDASRINKGNYEANFNNINIVELVEKITNSITPYVEIKNIMVIFDTNIEELIIKCDVYMVERIILNLLSNAIKFTPKNGKIIVSVNDKENEVEIRVRDTGIGIPKEMKDKIFNKFTQVDKSLNRSKEGSGIGLSLVKSLVDLLNGKIYLNTEYKNGSEFVLNLPKDKIVEGEWSDYKKEVYKLNVEKISVELSDIYDLYS</sequence>
<evidence type="ECO:0000256" key="5">
    <source>
        <dbReference type="ARBA" id="ARBA00022741"/>
    </source>
</evidence>
<dbReference type="Pfam" id="PF02518">
    <property type="entry name" value="HATPase_c"/>
    <property type="match status" value="1"/>
</dbReference>
<dbReference type="InterPro" id="IPR050736">
    <property type="entry name" value="Sensor_HK_Regulatory"/>
</dbReference>
<evidence type="ECO:0000256" key="1">
    <source>
        <dbReference type="ARBA" id="ARBA00000085"/>
    </source>
</evidence>
<keyword evidence="4" id="KW-0808">Transferase</keyword>
<dbReference type="InterPro" id="IPR036890">
    <property type="entry name" value="HATPase_C_sf"/>
</dbReference>
<evidence type="ECO:0000256" key="9">
    <source>
        <dbReference type="PROSITE-ProRule" id="PRU00339"/>
    </source>
</evidence>
<evidence type="ECO:0000313" key="12">
    <source>
        <dbReference type="Proteomes" id="UP001141183"/>
    </source>
</evidence>
<dbReference type="Pfam" id="PF00512">
    <property type="entry name" value="HisKA"/>
    <property type="match status" value="1"/>
</dbReference>
<keyword evidence="8" id="KW-0902">Two-component regulatory system</keyword>
<evidence type="ECO:0000256" key="6">
    <source>
        <dbReference type="ARBA" id="ARBA00022777"/>
    </source>
</evidence>
<dbReference type="GO" id="GO:0005524">
    <property type="term" value="F:ATP binding"/>
    <property type="evidence" value="ECO:0007669"/>
    <property type="project" value="UniProtKB-KW"/>
</dbReference>
<feature type="repeat" description="TPR" evidence="9">
    <location>
        <begin position="332"/>
        <end position="365"/>
    </location>
</feature>
<keyword evidence="12" id="KW-1185">Reference proteome</keyword>
<dbReference type="SMART" id="SM00028">
    <property type="entry name" value="TPR"/>
    <property type="match status" value="5"/>
</dbReference>
<evidence type="ECO:0000256" key="8">
    <source>
        <dbReference type="ARBA" id="ARBA00023012"/>
    </source>
</evidence>
<keyword evidence="6" id="KW-0418">Kinase</keyword>
<dbReference type="Gene3D" id="1.10.287.130">
    <property type="match status" value="1"/>
</dbReference>
<dbReference type="PRINTS" id="PR00344">
    <property type="entry name" value="BCTRLSENSOR"/>
</dbReference>
<comment type="caution">
    <text evidence="11">The sequence shown here is derived from an EMBL/GenBank/DDBJ whole genome shotgun (WGS) entry which is preliminary data.</text>
</comment>
<evidence type="ECO:0000256" key="2">
    <source>
        <dbReference type="ARBA" id="ARBA00012438"/>
    </source>
</evidence>
<keyword evidence="7 11" id="KW-0067">ATP-binding</keyword>
<accession>A0A9X3XM86</accession>
<dbReference type="CDD" id="cd00082">
    <property type="entry name" value="HisKA"/>
    <property type="match status" value="1"/>
</dbReference>
<dbReference type="SMART" id="SM00388">
    <property type="entry name" value="HisKA"/>
    <property type="match status" value="1"/>
</dbReference>
<reference evidence="11" key="1">
    <citation type="submission" date="2022-05" db="EMBL/GenBank/DDBJ databases">
        <title>Draft genome sequence of Clostridium tertium strain CP3 isolated from Peru.</title>
        <authorList>
            <person name="Hurtado R."/>
            <person name="Lima L."/>
            <person name="Sousa T."/>
            <person name="Jaiswal A.K."/>
            <person name="Tiwari S."/>
            <person name="Maturrano L."/>
            <person name="Brenig B."/>
            <person name="Azevedo V."/>
        </authorList>
    </citation>
    <scope>NUCLEOTIDE SEQUENCE</scope>
    <source>
        <strain evidence="11">CP3</strain>
    </source>
</reference>
<dbReference type="InterPro" id="IPR003594">
    <property type="entry name" value="HATPase_dom"/>
</dbReference>
<dbReference type="InterPro" id="IPR011990">
    <property type="entry name" value="TPR-like_helical_dom_sf"/>
</dbReference>
<comment type="catalytic activity">
    <reaction evidence="1">
        <text>ATP + protein L-histidine = ADP + protein N-phospho-L-histidine.</text>
        <dbReference type="EC" id="2.7.13.3"/>
    </reaction>
</comment>
<dbReference type="Pfam" id="PF13174">
    <property type="entry name" value="TPR_6"/>
    <property type="match status" value="1"/>
</dbReference>
<protein>
    <recommendedName>
        <fullName evidence="2">histidine kinase</fullName>
        <ecNumber evidence="2">2.7.13.3</ecNumber>
    </recommendedName>
</protein>
<dbReference type="InterPro" id="IPR003661">
    <property type="entry name" value="HisK_dim/P_dom"/>
</dbReference>
<dbReference type="RefSeq" id="WP_271816789.1">
    <property type="nucleotide sequence ID" value="NZ_JAMRYU010000008.1"/>
</dbReference>
<evidence type="ECO:0000259" key="10">
    <source>
        <dbReference type="PROSITE" id="PS50109"/>
    </source>
</evidence>
<dbReference type="EC" id="2.7.13.3" evidence="2"/>
<dbReference type="InterPro" id="IPR036097">
    <property type="entry name" value="HisK_dim/P_sf"/>
</dbReference>
<dbReference type="Proteomes" id="UP001141183">
    <property type="component" value="Unassembled WGS sequence"/>
</dbReference>
<dbReference type="SMART" id="SM00387">
    <property type="entry name" value="HATPase_c"/>
    <property type="match status" value="1"/>
</dbReference>
<evidence type="ECO:0000256" key="4">
    <source>
        <dbReference type="ARBA" id="ARBA00022679"/>
    </source>
</evidence>
<organism evidence="11 12">
    <name type="scientific">Clostridium tertium</name>
    <dbReference type="NCBI Taxonomy" id="1559"/>
    <lineage>
        <taxon>Bacteria</taxon>
        <taxon>Bacillati</taxon>
        <taxon>Bacillota</taxon>
        <taxon>Clostridia</taxon>
        <taxon>Eubacteriales</taxon>
        <taxon>Clostridiaceae</taxon>
        <taxon>Clostridium</taxon>
    </lineage>
</organism>
<dbReference type="EMBL" id="JAMRYU010000008">
    <property type="protein sequence ID" value="MDC4240214.1"/>
    <property type="molecule type" value="Genomic_DNA"/>
</dbReference>
<dbReference type="InterPro" id="IPR019734">
    <property type="entry name" value="TPR_rpt"/>
</dbReference>
<evidence type="ECO:0000313" key="11">
    <source>
        <dbReference type="EMBL" id="MDC4240214.1"/>
    </source>
</evidence>
<dbReference type="FunFam" id="3.30.565.10:FF:000037">
    <property type="entry name" value="Hybrid sensor histidine kinase/response regulator"/>
    <property type="match status" value="1"/>
</dbReference>
<proteinExistence type="predicted"/>
<dbReference type="AlphaFoldDB" id="A0A9X3XM86"/>
<keyword evidence="5" id="KW-0547">Nucleotide-binding</keyword>